<protein>
    <recommendedName>
        <fullName evidence="3">non-specific serine/threonine protein kinase</fullName>
        <ecNumber evidence="3">2.7.11.1</ecNumber>
    </recommendedName>
</protein>
<keyword evidence="5" id="KW-0808">Transferase</keyword>
<dbReference type="InterPro" id="IPR000687">
    <property type="entry name" value="RIO_kinase"/>
</dbReference>
<dbReference type="EC" id="2.7.11.1" evidence="3"/>
<dbReference type="InterPro" id="IPR018934">
    <property type="entry name" value="RIO_dom"/>
</dbReference>
<dbReference type="InterPro" id="IPR011009">
    <property type="entry name" value="Kinase-like_dom_sf"/>
</dbReference>
<proteinExistence type="inferred from homology"/>
<dbReference type="PROSITE" id="PS01245">
    <property type="entry name" value="RIO1"/>
    <property type="match status" value="1"/>
</dbReference>
<evidence type="ECO:0000256" key="8">
    <source>
        <dbReference type="ARBA" id="ARBA00022777"/>
    </source>
</evidence>
<name>A0ABP1PMH9_9HEXA</name>
<keyword evidence="7" id="KW-0547">Nucleotide-binding</keyword>
<dbReference type="CDD" id="cd05144">
    <property type="entry name" value="RIO2_C"/>
    <property type="match status" value="1"/>
</dbReference>
<evidence type="ECO:0000256" key="2">
    <source>
        <dbReference type="ARBA" id="ARBA00009196"/>
    </source>
</evidence>
<dbReference type="InterPro" id="IPR036390">
    <property type="entry name" value="WH_DNA-bd_sf"/>
</dbReference>
<evidence type="ECO:0000256" key="13">
    <source>
        <dbReference type="SAM" id="MobiDB-lite"/>
    </source>
</evidence>
<dbReference type="EMBL" id="CAXLJM020000004">
    <property type="protein sequence ID" value="CAL8069364.1"/>
    <property type="molecule type" value="Genomic_DNA"/>
</dbReference>
<dbReference type="Pfam" id="PF09202">
    <property type="entry name" value="Rio2_N"/>
    <property type="match status" value="1"/>
</dbReference>
<keyword evidence="4" id="KW-0723">Serine/threonine-protein kinase</keyword>
<evidence type="ECO:0000256" key="11">
    <source>
        <dbReference type="ARBA" id="ARBA00047899"/>
    </source>
</evidence>
<gene>
    <name evidence="15" type="ORF">ODALV1_LOCUS734</name>
</gene>
<dbReference type="Pfam" id="PF01163">
    <property type="entry name" value="RIO1"/>
    <property type="match status" value="1"/>
</dbReference>
<feature type="compositionally biased region" description="Polar residues" evidence="13">
    <location>
        <begin position="398"/>
        <end position="411"/>
    </location>
</feature>
<dbReference type="InterPro" id="IPR015285">
    <property type="entry name" value="RIO2_wHTH_N"/>
</dbReference>
<feature type="compositionally biased region" description="Acidic residues" evidence="13">
    <location>
        <begin position="324"/>
        <end position="346"/>
    </location>
</feature>
<comment type="similarity">
    <text evidence="2">Belongs to the protein kinase superfamily. RIO-type Ser/Thr kinase family.</text>
</comment>
<evidence type="ECO:0000256" key="6">
    <source>
        <dbReference type="ARBA" id="ARBA00022723"/>
    </source>
</evidence>
<evidence type="ECO:0000256" key="9">
    <source>
        <dbReference type="ARBA" id="ARBA00022840"/>
    </source>
</evidence>
<evidence type="ECO:0000313" key="15">
    <source>
        <dbReference type="EMBL" id="CAL8069364.1"/>
    </source>
</evidence>
<dbReference type="InterPro" id="IPR018935">
    <property type="entry name" value="RIO_kinase_CS"/>
</dbReference>
<comment type="caution">
    <text evidence="15">The sequence shown here is derived from an EMBL/GenBank/DDBJ whole genome shotgun (WGS) entry which is preliminary data.</text>
</comment>
<feature type="region of interest" description="Disordered" evidence="13">
    <location>
        <begin position="317"/>
        <end position="372"/>
    </location>
</feature>
<keyword evidence="9" id="KW-0067">ATP-binding</keyword>
<dbReference type="SMART" id="SM00090">
    <property type="entry name" value="RIO"/>
    <property type="match status" value="1"/>
</dbReference>
<dbReference type="Gene3D" id="1.10.510.10">
    <property type="entry name" value="Transferase(Phosphotransferase) domain 1"/>
    <property type="match status" value="1"/>
</dbReference>
<keyword evidence="16" id="KW-1185">Reference proteome</keyword>
<evidence type="ECO:0000256" key="3">
    <source>
        <dbReference type="ARBA" id="ARBA00012513"/>
    </source>
</evidence>
<dbReference type="Proteomes" id="UP001642540">
    <property type="component" value="Unassembled WGS sequence"/>
</dbReference>
<keyword evidence="6" id="KW-0479">Metal-binding</keyword>
<comment type="cofactor">
    <cofactor evidence="1">
        <name>Mg(2+)</name>
        <dbReference type="ChEBI" id="CHEBI:18420"/>
    </cofactor>
</comment>
<dbReference type="SUPFAM" id="SSF46785">
    <property type="entry name" value="Winged helix' DNA-binding domain"/>
    <property type="match status" value="1"/>
</dbReference>
<dbReference type="InterPro" id="IPR036388">
    <property type="entry name" value="WH-like_DNA-bd_sf"/>
</dbReference>
<keyword evidence="10" id="KW-0460">Magnesium</keyword>
<dbReference type="InterPro" id="IPR030484">
    <property type="entry name" value="Rio2"/>
</dbReference>
<evidence type="ECO:0000256" key="10">
    <source>
        <dbReference type="ARBA" id="ARBA00022842"/>
    </source>
</evidence>
<accession>A0ABP1PMH9</accession>
<evidence type="ECO:0000256" key="5">
    <source>
        <dbReference type="ARBA" id="ARBA00022679"/>
    </source>
</evidence>
<dbReference type="PANTHER" id="PTHR45852:SF1">
    <property type="entry name" value="SERINE_THREONINE-PROTEIN KINASE RIO2"/>
    <property type="match status" value="1"/>
</dbReference>
<reference evidence="15 16" key="1">
    <citation type="submission" date="2024-08" db="EMBL/GenBank/DDBJ databases">
        <authorList>
            <person name="Cucini C."/>
            <person name="Frati F."/>
        </authorList>
    </citation>
    <scope>NUCLEOTIDE SEQUENCE [LARGE SCALE GENOMIC DNA]</scope>
</reference>
<sequence length="475" mass="54174">MGKLDVTVLRYLTKEDFRVLTAVEMGLKNHELVPQSLVATIAGLRHGGTHKVLRELCKNRLLCYERGKHYDGYRLTNSGYDYLGLQTLVARGVIAGFGNQIGTGKESNVYTVGNEEGEALCLKLHRLGRTCFRNLKEKRDYHKHRHKASWLYLSRISATKEFAYLTALHNRGFKVPRPVDFNRHCVIMELVKGTPLCQVYRVDDPASLYDEAMNLLVNLANHGVIHGDFNEFNIILGEDNHLVLIDFPQMVSTSHANAEMYFDRDVQCIIDFFKRRFTYESELFPTFADIEREDSMDVEIAASGFTKEMNEDLDEVIHTKKDESDNEDDDDTDTEEASEEEQEEEKDVANKNAGNTASGEPEEKVHEELEGLQEEFSTALAELKLGDESATEKRLSNRLDSCSESVSGFSMVSRSTVATIAPEVIRDRVKKSFQRSDKMHTKRRIQAKGEASATTRQRRENRDNIKQTQGIWGWE</sequence>
<evidence type="ECO:0000256" key="12">
    <source>
        <dbReference type="ARBA" id="ARBA00048679"/>
    </source>
</evidence>
<comment type="catalytic activity">
    <reaction evidence="11">
        <text>L-threonyl-[protein] + ATP = O-phospho-L-threonyl-[protein] + ADP + H(+)</text>
        <dbReference type="Rhea" id="RHEA:46608"/>
        <dbReference type="Rhea" id="RHEA-COMP:11060"/>
        <dbReference type="Rhea" id="RHEA-COMP:11605"/>
        <dbReference type="ChEBI" id="CHEBI:15378"/>
        <dbReference type="ChEBI" id="CHEBI:30013"/>
        <dbReference type="ChEBI" id="CHEBI:30616"/>
        <dbReference type="ChEBI" id="CHEBI:61977"/>
        <dbReference type="ChEBI" id="CHEBI:456216"/>
        <dbReference type="EC" id="2.7.11.1"/>
    </reaction>
</comment>
<organism evidence="15 16">
    <name type="scientific">Orchesella dallaii</name>
    <dbReference type="NCBI Taxonomy" id="48710"/>
    <lineage>
        <taxon>Eukaryota</taxon>
        <taxon>Metazoa</taxon>
        <taxon>Ecdysozoa</taxon>
        <taxon>Arthropoda</taxon>
        <taxon>Hexapoda</taxon>
        <taxon>Collembola</taxon>
        <taxon>Entomobryomorpha</taxon>
        <taxon>Entomobryoidea</taxon>
        <taxon>Orchesellidae</taxon>
        <taxon>Orchesellinae</taxon>
        <taxon>Orchesella</taxon>
    </lineage>
</organism>
<evidence type="ECO:0000256" key="1">
    <source>
        <dbReference type="ARBA" id="ARBA00001946"/>
    </source>
</evidence>
<dbReference type="PANTHER" id="PTHR45852">
    <property type="entry name" value="SER/THR-PROTEIN KINASE RIO2"/>
    <property type="match status" value="1"/>
</dbReference>
<feature type="region of interest" description="Disordered" evidence="13">
    <location>
        <begin position="387"/>
        <end position="411"/>
    </location>
</feature>
<feature type="compositionally biased region" description="Basic and acidic residues" evidence="13">
    <location>
        <begin position="387"/>
        <end position="397"/>
    </location>
</feature>
<evidence type="ECO:0000256" key="4">
    <source>
        <dbReference type="ARBA" id="ARBA00022527"/>
    </source>
</evidence>
<keyword evidence="8" id="KW-0418">Kinase</keyword>
<evidence type="ECO:0000259" key="14">
    <source>
        <dbReference type="SMART" id="SM00090"/>
    </source>
</evidence>
<feature type="domain" description="RIO kinase" evidence="14">
    <location>
        <begin position="66"/>
        <end position="289"/>
    </location>
</feature>
<dbReference type="Gene3D" id="3.30.200.20">
    <property type="entry name" value="Phosphorylase Kinase, domain 1"/>
    <property type="match status" value="1"/>
</dbReference>
<evidence type="ECO:0000313" key="16">
    <source>
        <dbReference type="Proteomes" id="UP001642540"/>
    </source>
</evidence>
<feature type="region of interest" description="Disordered" evidence="13">
    <location>
        <begin position="432"/>
        <end position="475"/>
    </location>
</feature>
<dbReference type="SUPFAM" id="SSF56112">
    <property type="entry name" value="Protein kinase-like (PK-like)"/>
    <property type="match status" value="1"/>
</dbReference>
<evidence type="ECO:0000256" key="7">
    <source>
        <dbReference type="ARBA" id="ARBA00022741"/>
    </source>
</evidence>
<dbReference type="Gene3D" id="1.10.10.10">
    <property type="entry name" value="Winged helix-like DNA-binding domain superfamily/Winged helix DNA-binding domain"/>
    <property type="match status" value="1"/>
</dbReference>
<feature type="compositionally biased region" description="Polar residues" evidence="13">
    <location>
        <begin position="466"/>
        <end position="475"/>
    </location>
</feature>
<comment type="catalytic activity">
    <reaction evidence="12">
        <text>L-seryl-[protein] + ATP = O-phospho-L-seryl-[protein] + ADP + H(+)</text>
        <dbReference type="Rhea" id="RHEA:17989"/>
        <dbReference type="Rhea" id="RHEA-COMP:9863"/>
        <dbReference type="Rhea" id="RHEA-COMP:11604"/>
        <dbReference type="ChEBI" id="CHEBI:15378"/>
        <dbReference type="ChEBI" id="CHEBI:29999"/>
        <dbReference type="ChEBI" id="CHEBI:30616"/>
        <dbReference type="ChEBI" id="CHEBI:83421"/>
        <dbReference type="ChEBI" id="CHEBI:456216"/>
        <dbReference type="EC" id="2.7.11.1"/>
    </reaction>
</comment>